<organism evidence="1 2">
    <name type="scientific">Leucocoprinus birnbaumii</name>
    <dbReference type="NCBI Taxonomy" id="56174"/>
    <lineage>
        <taxon>Eukaryota</taxon>
        <taxon>Fungi</taxon>
        <taxon>Dikarya</taxon>
        <taxon>Basidiomycota</taxon>
        <taxon>Agaricomycotina</taxon>
        <taxon>Agaricomycetes</taxon>
        <taxon>Agaricomycetidae</taxon>
        <taxon>Agaricales</taxon>
        <taxon>Agaricineae</taxon>
        <taxon>Agaricaceae</taxon>
        <taxon>Leucocoprinus</taxon>
    </lineage>
</organism>
<reference evidence="1" key="1">
    <citation type="submission" date="2022-07" db="EMBL/GenBank/DDBJ databases">
        <title>Genome Sequence of Leucocoprinus birnbaumii.</title>
        <authorList>
            <person name="Buettner E."/>
        </authorList>
    </citation>
    <scope>NUCLEOTIDE SEQUENCE</scope>
    <source>
        <strain evidence="1">VT141</strain>
    </source>
</reference>
<keyword evidence="2" id="KW-1185">Reference proteome</keyword>
<gene>
    <name evidence="1" type="ORF">NP233_g12566</name>
</gene>
<dbReference type="Proteomes" id="UP001213000">
    <property type="component" value="Unassembled WGS sequence"/>
</dbReference>
<protein>
    <submittedName>
        <fullName evidence="1">Uncharacterized protein</fullName>
    </submittedName>
</protein>
<proteinExistence type="predicted"/>
<name>A0AAD5YKB8_9AGAR</name>
<dbReference type="AlphaFoldDB" id="A0AAD5YKB8"/>
<sequence>MVPLCNIMEFTQQFATAELEHIWQRPLLRWMYSIDLTVDDVLDIHRGGNCCGETPHSGYDMSLHRRPLKGKYSSYSSLMDGTNFVCTTPPLLPLPLANPKYHTPQVPPAVGAFCGNVEHPKPSYGFVAWSNNLDDSPLLDAIGPQDSKPSSLPSKAGFAQPSLPLGSCLFLHTVMHPSCPTLPQSNLLPLPKKDTYDKLFGAAEMLSPASSDDYNCSSASIAPSTRLMTSADADASLLTNADPRPIANAIPSSTNPVSLVFQVVDALSPDLDASMSEGTGVYDNAKCKASSQTFVFAVFLILAESDDVDTSSVDSLAMLARQLTPDSDAHMSAGDHDGAEADNGIQHDSDADICLHHFSGAYAPQMHAGVESSLQVLPSHSPNAGESYMLCGPYTATNFAGYHAPDSYEESN</sequence>
<comment type="caution">
    <text evidence="1">The sequence shown here is derived from an EMBL/GenBank/DDBJ whole genome shotgun (WGS) entry which is preliminary data.</text>
</comment>
<evidence type="ECO:0000313" key="1">
    <source>
        <dbReference type="EMBL" id="KAJ3553786.1"/>
    </source>
</evidence>
<accession>A0AAD5YKB8</accession>
<evidence type="ECO:0000313" key="2">
    <source>
        <dbReference type="Proteomes" id="UP001213000"/>
    </source>
</evidence>
<dbReference type="EMBL" id="JANIEX010001870">
    <property type="protein sequence ID" value="KAJ3553786.1"/>
    <property type="molecule type" value="Genomic_DNA"/>
</dbReference>